<accession>A0A223EGU2</accession>
<dbReference type="PIRSF" id="PIRSF029886">
    <property type="entry name" value="KBAA"/>
    <property type="match status" value="1"/>
</dbReference>
<name>A0A223EGU2_9BACI</name>
<protein>
    <submittedName>
        <fullName evidence="3">KinB-signaling pathway activation protein</fullName>
    </submittedName>
</protein>
<proteinExistence type="predicted"/>
<evidence type="ECO:0000256" key="1">
    <source>
        <dbReference type="SAM" id="MobiDB-lite"/>
    </source>
</evidence>
<dbReference type="AlphaFoldDB" id="A0A223EGU2"/>
<feature type="region of interest" description="Disordered" evidence="1">
    <location>
        <begin position="201"/>
        <end position="226"/>
    </location>
</feature>
<evidence type="ECO:0000313" key="3">
    <source>
        <dbReference type="EMBL" id="ASS94450.1"/>
    </source>
</evidence>
<sequence>MNSRNLVKLFLTTLLIGGVTGGVVGFLARWSEFKPYFSSFEVSAILSTFIWLFGVGLIFSVISQAGFFAYLTIHRFGLGIFKSASLWNAVQLVLILFVVFDLVYLRYLSFGSGEGISSYIVLALVVLAAGLVTAYFKMKQTNKQSFIPALFFMVVVTVLEWIPVLSANDESWLYFMLFPLLVCNAYQLLVLSKLIERSQKELASKRGRKQTPAKGKMKAGELGKGS</sequence>
<feature type="transmembrane region" description="Helical" evidence="2">
    <location>
        <begin position="172"/>
        <end position="191"/>
    </location>
</feature>
<dbReference type="Proteomes" id="UP000214618">
    <property type="component" value="Chromosome"/>
</dbReference>
<feature type="transmembrane region" description="Helical" evidence="2">
    <location>
        <begin position="116"/>
        <end position="136"/>
    </location>
</feature>
<dbReference type="OrthoDB" id="2374256at2"/>
<gene>
    <name evidence="3" type="ORF">BS1321_11225</name>
</gene>
<feature type="transmembrane region" description="Helical" evidence="2">
    <location>
        <begin position="48"/>
        <end position="73"/>
    </location>
</feature>
<evidence type="ECO:0000256" key="2">
    <source>
        <dbReference type="SAM" id="Phobius"/>
    </source>
</evidence>
<dbReference type="Pfam" id="PF14089">
    <property type="entry name" value="KbaA"/>
    <property type="match status" value="1"/>
</dbReference>
<keyword evidence="2" id="KW-0472">Membrane</keyword>
<feature type="transmembrane region" description="Helical" evidence="2">
    <location>
        <begin position="85"/>
        <end position="104"/>
    </location>
</feature>
<reference evidence="3 4" key="1">
    <citation type="submission" date="2016-10" db="EMBL/GenBank/DDBJ databases">
        <title>The whole genome sequencing and assembly of Bacillus simplex DSM 1321 strain.</title>
        <authorList>
            <person name="Park M.-K."/>
            <person name="Lee Y.-J."/>
            <person name="Yi H."/>
            <person name="Bahn Y.-S."/>
            <person name="Kim J.F."/>
            <person name="Lee D.-W."/>
        </authorList>
    </citation>
    <scope>NUCLEOTIDE SEQUENCE [LARGE SCALE GENOMIC DNA]</scope>
    <source>
        <strain evidence="3 4">DSM 1321</strain>
    </source>
</reference>
<dbReference type="RefSeq" id="WP_063235816.1">
    <property type="nucleotide sequence ID" value="NZ_BCVO01000031.1"/>
</dbReference>
<evidence type="ECO:0000313" key="4">
    <source>
        <dbReference type="Proteomes" id="UP000214618"/>
    </source>
</evidence>
<feature type="transmembrane region" description="Helical" evidence="2">
    <location>
        <begin position="148"/>
        <end position="166"/>
    </location>
</feature>
<feature type="compositionally biased region" description="Basic residues" evidence="1">
    <location>
        <begin position="205"/>
        <end position="217"/>
    </location>
</feature>
<dbReference type="EMBL" id="CP017704">
    <property type="protein sequence ID" value="ASS94450.1"/>
    <property type="molecule type" value="Genomic_DNA"/>
</dbReference>
<dbReference type="SMART" id="SM01251">
    <property type="entry name" value="KbaA"/>
    <property type="match status" value="1"/>
</dbReference>
<dbReference type="InterPro" id="IPR024164">
    <property type="entry name" value="KinB-signalling_activ"/>
</dbReference>
<dbReference type="GeneID" id="56473315"/>
<keyword evidence="2" id="KW-1133">Transmembrane helix</keyword>
<organism evidence="3 4">
    <name type="scientific">Peribacillus simplex NBRC 15720 = DSM 1321</name>
    <dbReference type="NCBI Taxonomy" id="1349754"/>
    <lineage>
        <taxon>Bacteria</taxon>
        <taxon>Bacillati</taxon>
        <taxon>Bacillota</taxon>
        <taxon>Bacilli</taxon>
        <taxon>Bacillales</taxon>
        <taxon>Bacillaceae</taxon>
        <taxon>Peribacillus</taxon>
    </lineage>
</organism>
<keyword evidence="2" id="KW-0812">Transmembrane</keyword>
<dbReference type="GO" id="GO:0045881">
    <property type="term" value="P:positive regulation of sporulation resulting in formation of a cellular spore"/>
    <property type="evidence" value="ECO:0007669"/>
    <property type="project" value="InterPro"/>
</dbReference>
<feature type="transmembrane region" description="Helical" evidence="2">
    <location>
        <begin position="7"/>
        <end position="28"/>
    </location>
</feature>